<dbReference type="Gene3D" id="3.40.50.2300">
    <property type="match status" value="2"/>
</dbReference>
<evidence type="ECO:0000259" key="4">
    <source>
        <dbReference type="PROSITE" id="PS50932"/>
    </source>
</evidence>
<accession>A0A7X2NQJ5</accession>
<dbReference type="Gene3D" id="1.10.260.40">
    <property type="entry name" value="lambda repressor-like DNA-binding domains"/>
    <property type="match status" value="1"/>
</dbReference>
<keyword evidence="3" id="KW-0804">Transcription</keyword>
<dbReference type="RefSeq" id="WP_154502392.1">
    <property type="nucleotide sequence ID" value="NZ_JAQXPC010000113.1"/>
</dbReference>
<dbReference type="GO" id="GO:0003700">
    <property type="term" value="F:DNA-binding transcription factor activity"/>
    <property type="evidence" value="ECO:0007669"/>
    <property type="project" value="TreeGrafter"/>
</dbReference>
<dbReference type="PANTHER" id="PTHR30146:SF109">
    <property type="entry name" value="HTH-TYPE TRANSCRIPTIONAL REGULATOR GALS"/>
    <property type="match status" value="1"/>
</dbReference>
<protein>
    <submittedName>
        <fullName evidence="5">LacI family transcriptional regulator</fullName>
    </submittedName>
</protein>
<dbReference type="InterPro" id="IPR000843">
    <property type="entry name" value="HTH_LacI"/>
</dbReference>
<gene>
    <name evidence="5" type="ORF">FYJ51_01500</name>
</gene>
<dbReference type="InterPro" id="IPR028082">
    <property type="entry name" value="Peripla_BP_I"/>
</dbReference>
<dbReference type="EMBL" id="VUMN01000002">
    <property type="protein sequence ID" value="MSS57585.1"/>
    <property type="molecule type" value="Genomic_DNA"/>
</dbReference>
<dbReference type="SUPFAM" id="SSF47413">
    <property type="entry name" value="lambda repressor-like DNA-binding domains"/>
    <property type="match status" value="1"/>
</dbReference>
<evidence type="ECO:0000256" key="3">
    <source>
        <dbReference type="ARBA" id="ARBA00023163"/>
    </source>
</evidence>
<dbReference type="GO" id="GO:0000976">
    <property type="term" value="F:transcription cis-regulatory region binding"/>
    <property type="evidence" value="ECO:0007669"/>
    <property type="project" value="TreeGrafter"/>
</dbReference>
<dbReference type="AlphaFoldDB" id="A0A7X2NQJ5"/>
<keyword evidence="6" id="KW-1185">Reference proteome</keyword>
<dbReference type="PROSITE" id="PS50932">
    <property type="entry name" value="HTH_LACI_2"/>
    <property type="match status" value="1"/>
</dbReference>
<evidence type="ECO:0000256" key="2">
    <source>
        <dbReference type="ARBA" id="ARBA00023125"/>
    </source>
</evidence>
<dbReference type="SUPFAM" id="SSF53822">
    <property type="entry name" value="Periplasmic binding protein-like I"/>
    <property type="match status" value="1"/>
</dbReference>
<evidence type="ECO:0000313" key="5">
    <source>
        <dbReference type="EMBL" id="MSS57585.1"/>
    </source>
</evidence>
<organism evidence="5 6">
    <name type="scientific">Stecheria intestinalis</name>
    <dbReference type="NCBI Taxonomy" id="2606630"/>
    <lineage>
        <taxon>Bacteria</taxon>
        <taxon>Bacillati</taxon>
        <taxon>Bacillota</taxon>
        <taxon>Erysipelotrichia</taxon>
        <taxon>Erysipelotrichales</taxon>
        <taxon>Erysipelotrichaceae</taxon>
        <taxon>Stecheria</taxon>
    </lineage>
</organism>
<dbReference type="CDD" id="cd06267">
    <property type="entry name" value="PBP1_LacI_sugar_binding-like"/>
    <property type="match status" value="1"/>
</dbReference>
<sequence length="340" mass="37868">MTTIKDIARLSGYSIGTVSRVINHHPDVSEEARVKVEQVIREQNFQPNSNAKQLKQQSNSAVTIIVKGYENMFFEGILEQVQAILRDSGEEVAVAFLDEYANEVQAAIQLSAARKPKGFIFLGGNLEFFRQDFGKIDVPGVILTNTAEDLHFSNLSSFTTDDAKAGYEVINYLIENGHREIGIIGGSASRIGSQVGFRRMHGCIESFEKHGLQFNEEMQYEPSRFSMGGGYESTQKLLKKNPKITAIFAIGDTIAIGALRAIKDMGLRCPEDISLIGYDGIESGKYTIPRLATIRQDTDTLARKGVEDMLLRMNYRHAAVHEDIPFELVRGESVSRPRND</sequence>
<dbReference type="Pfam" id="PF00356">
    <property type="entry name" value="LacI"/>
    <property type="match status" value="1"/>
</dbReference>
<dbReference type="InterPro" id="IPR046335">
    <property type="entry name" value="LacI/GalR-like_sensor"/>
</dbReference>
<dbReference type="CDD" id="cd01392">
    <property type="entry name" value="HTH_LacI"/>
    <property type="match status" value="1"/>
</dbReference>
<keyword evidence="2" id="KW-0238">DNA-binding</keyword>
<dbReference type="Pfam" id="PF13377">
    <property type="entry name" value="Peripla_BP_3"/>
    <property type="match status" value="1"/>
</dbReference>
<feature type="domain" description="HTH lacI-type" evidence="4">
    <location>
        <begin position="2"/>
        <end position="56"/>
    </location>
</feature>
<dbReference type="PANTHER" id="PTHR30146">
    <property type="entry name" value="LACI-RELATED TRANSCRIPTIONAL REPRESSOR"/>
    <property type="match status" value="1"/>
</dbReference>
<reference evidence="5 6" key="1">
    <citation type="submission" date="2019-08" db="EMBL/GenBank/DDBJ databases">
        <title>In-depth cultivation of the pig gut microbiome towards novel bacterial diversity and tailored functional studies.</title>
        <authorList>
            <person name="Wylensek D."/>
            <person name="Hitch T.C.A."/>
            <person name="Clavel T."/>
        </authorList>
    </citation>
    <scope>NUCLEOTIDE SEQUENCE [LARGE SCALE GENOMIC DNA]</scope>
    <source>
        <strain evidence="5 6">Oil+RF-744-GAM-WT-6</strain>
    </source>
</reference>
<keyword evidence="1" id="KW-0805">Transcription regulation</keyword>
<evidence type="ECO:0000256" key="1">
    <source>
        <dbReference type="ARBA" id="ARBA00023015"/>
    </source>
</evidence>
<dbReference type="SMART" id="SM00354">
    <property type="entry name" value="HTH_LACI"/>
    <property type="match status" value="1"/>
</dbReference>
<name>A0A7X2NQJ5_9FIRM</name>
<comment type="caution">
    <text evidence="5">The sequence shown here is derived from an EMBL/GenBank/DDBJ whole genome shotgun (WGS) entry which is preliminary data.</text>
</comment>
<proteinExistence type="predicted"/>
<dbReference type="InterPro" id="IPR010982">
    <property type="entry name" value="Lambda_DNA-bd_dom_sf"/>
</dbReference>
<evidence type="ECO:0000313" key="6">
    <source>
        <dbReference type="Proteomes" id="UP000461880"/>
    </source>
</evidence>
<dbReference type="Proteomes" id="UP000461880">
    <property type="component" value="Unassembled WGS sequence"/>
</dbReference>